<dbReference type="RefSeq" id="WP_118359594.1">
    <property type="nucleotide sequence ID" value="NZ_AP031430.1"/>
</dbReference>
<protein>
    <submittedName>
        <fullName evidence="1">Uncharacterized protein</fullName>
    </submittedName>
</protein>
<evidence type="ECO:0000313" key="1">
    <source>
        <dbReference type="EMBL" id="RHC03580.1"/>
    </source>
</evidence>
<proteinExistence type="predicted"/>
<sequence length="213" mass="24946">MPYLGNIPEIGELTEEKILFEFDKIPIIFVCHNQTRKKYLCVCTDCIVGYSWLLTEITRTTLIELIKDKISVLKAFEISKNKIYSINREENQYSYEKYNFADIPEEELPDAEEKLENPFLTDYLAQLEVEDSVTNVRWEMEDILKAFFIASKPKTVNMEINISNDRENDINKYSESKDFGMVETSELPYICENTNDNKIYIRKGKLNSCSLLI</sequence>
<dbReference type="AlphaFoldDB" id="A0A413YH51"/>
<gene>
    <name evidence="1" type="ORF">DW860_14545</name>
</gene>
<reference evidence="1 2" key="1">
    <citation type="submission" date="2018-08" db="EMBL/GenBank/DDBJ databases">
        <title>A genome reference for cultivated species of the human gut microbiota.</title>
        <authorList>
            <person name="Zou Y."/>
            <person name="Xue W."/>
            <person name="Luo G."/>
        </authorList>
    </citation>
    <scope>NUCLEOTIDE SEQUENCE [LARGE SCALE GENOMIC DNA]</scope>
    <source>
        <strain evidence="1 2">AM37-5</strain>
    </source>
</reference>
<comment type="caution">
    <text evidence="1">The sequence shown here is derived from an EMBL/GenBank/DDBJ whole genome shotgun (WGS) entry which is preliminary data.</text>
</comment>
<evidence type="ECO:0000313" key="2">
    <source>
        <dbReference type="Proteomes" id="UP000284742"/>
    </source>
</evidence>
<dbReference type="Proteomes" id="UP000284742">
    <property type="component" value="Unassembled WGS sequence"/>
</dbReference>
<organism evidence="1 2">
    <name type="scientific">Dorea formicigenerans</name>
    <dbReference type="NCBI Taxonomy" id="39486"/>
    <lineage>
        <taxon>Bacteria</taxon>
        <taxon>Bacillati</taxon>
        <taxon>Bacillota</taxon>
        <taxon>Clostridia</taxon>
        <taxon>Lachnospirales</taxon>
        <taxon>Lachnospiraceae</taxon>
        <taxon>Dorea</taxon>
    </lineage>
</organism>
<name>A0A413YH51_9FIRM</name>
<dbReference type="EMBL" id="QSHK01000014">
    <property type="protein sequence ID" value="RHC03580.1"/>
    <property type="molecule type" value="Genomic_DNA"/>
</dbReference>
<accession>A0A413YH51</accession>